<dbReference type="PANTHER" id="PTHR23546">
    <property type="entry name" value="TRANSPORT PROTEIN"/>
    <property type="match status" value="1"/>
</dbReference>
<dbReference type="AlphaFoldDB" id="A0A2N3Y1I5"/>
<feature type="transmembrane region" description="Helical" evidence="1">
    <location>
        <begin position="115"/>
        <end position="134"/>
    </location>
</feature>
<dbReference type="RefSeq" id="WP_143539611.1">
    <property type="nucleotide sequence ID" value="NZ_CP061007.1"/>
</dbReference>
<dbReference type="Pfam" id="PF07690">
    <property type="entry name" value="MFS_1"/>
    <property type="match status" value="1"/>
</dbReference>
<feature type="transmembrane region" description="Helical" evidence="1">
    <location>
        <begin position="340"/>
        <end position="362"/>
    </location>
</feature>
<keyword evidence="1" id="KW-1133">Transmembrane helix</keyword>
<dbReference type="InterPro" id="IPR036259">
    <property type="entry name" value="MFS_trans_sf"/>
</dbReference>
<feature type="transmembrane region" description="Helical" evidence="1">
    <location>
        <begin position="166"/>
        <end position="188"/>
    </location>
</feature>
<protein>
    <submittedName>
        <fullName evidence="2">MFS family arabinose efflux permease</fullName>
    </submittedName>
</protein>
<dbReference type="SUPFAM" id="SSF103473">
    <property type="entry name" value="MFS general substrate transporter"/>
    <property type="match status" value="1"/>
</dbReference>
<comment type="caution">
    <text evidence="2">The sequence shown here is derived from an EMBL/GenBank/DDBJ whole genome shotgun (WGS) entry which is preliminary data.</text>
</comment>
<name>A0A2N3Y1I5_SACSN</name>
<feature type="transmembrane region" description="Helical" evidence="1">
    <location>
        <begin position="44"/>
        <end position="64"/>
    </location>
</feature>
<keyword evidence="3" id="KW-1185">Reference proteome</keyword>
<evidence type="ECO:0000313" key="3">
    <source>
        <dbReference type="Proteomes" id="UP000233786"/>
    </source>
</evidence>
<accession>A0A2N3Y1I5</accession>
<dbReference type="STRING" id="994479.GCA_000194155_04686"/>
<proteinExistence type="predicted"/>
<dbReference type="Gene3D" id="1.20.1250.20">
    <property type="entry name" value="MFS general substrate transporter like domains"/>
    <property type="match status" value="1"/>
</dbReference>
<sequence>MTVRSAHGGRLALVGTGLALCYTVQQSAMPVLLPLAVRLGLDEIRMGVVITASGCAFLLSNPLWTFLSHRRGTRPLLLGGLIGVLLSALAFAAVVRWPPQTAQAAFALALLTRGMLFGLALAAVAVSSAAFLLADAEQRGRAATVIAAAPGIGIVAGPLLDTATGSRGLLVLLLAPLVLLAVTTSFLVRLPPGVRQGPAERVTWQWGPFLRSGWPHLLVVVSLLLLVAATQVNIGFLLRDRIGAPADEAGHAAAWVLVAGGAAFLLTQAVAAARPALLGTWSLRAGLLMTLLGVLPLAFGPSLSWIMLGAVVTAVGVGFALPACYERVSRTAGEAGQTQAGGAISAASGVAFAIGPVVATGLHTVGSATPFLFVAGLLLTGFACSLATRS</sequence>
<dbReference type="PANTHER" id="PTHR23546:SF1">
    <property type="entry name" value="MEMBRANE PROTEIN"/>
    <property type="match status" value="1"/>
</dbReference>
<feature type="transmembrane region" description="Helical" evidence="1">
    <location>
        <begin position="76"/>
        <end position="95"/>
    </location>
</feature>
<feature type="transmembrane region" description="Helical" evidence="1">
    <location>
        <begin position="281"/>
        <end position="299"/>
    </location>
</feature>
<dbReference type="InterPro" id="IPR011701">
    <property type="entry name" value="MFS"/>
</dbReference>
<dbReference type="EMBL" id="PJNB01000001">
    <property type="protein sequence ID" value="PKW16721.1"/>
    <property type="molecule type" value="Genomic_DNA"/>
</dbReference>
<organism evidence="2 3">
    <name type="scientific">Saccharopolyspora spinosa</name>
    <dbReference type="NCBI Taxonomy" id="60894"/>
    <lineage>
        <taxon>Bacteria</taxon>
        <taxon>Bacillati</taxon>
        <taxon>Actinomycetota</taxon>
        <taxon>Actinomycetes</taxon>
        <taxon>Pseudonocardiales</taxon>
        <taxon>Pseudonocardiaceae</taxon>
        <taxon>Saccharopolyspora</taxon>
    </lineage>
</organism>
<reference evidence="2" key="1">
    <citation type="submission" date="2017-12" db="EMBL/GenBank/DDBJ databases">
        <title>Sequencing the genomes of 1000 Actinobacteria strains.</title>
        <authorList>
            <person name="Klenk H.-P."/>
        </authorList>
    </citation>
    <scope>NUCLEOTIDE SEQUENCE [LARGE SCALE GENOMIC DNA]</scope>
    <source>
        <strain evidence="2">DSM 44228</strain>
    </source>
</reference>
<evidence type="ECO:0000313" key="2">
    <source>
        <dbReference type="EMBL" id="PKW16721.1"/>
    </source>
</evidence>
<feature type="transmembrane region" description="Helical" evidence="1">
    <location>
        <begin position="209"/>
        <end position="232"/>
    </location>
</feature>
<gene>
    <name evidence="2" type="ORF">A8926_4593</name>
</gene>
<feature type="transmembrane region" description="Helical" evidence="1">
    <location>
        <begin position="141"/>
        <end position="160"/>
    </location>
</feature>
<keyword evidence="1" id="KW-0472">Membrane</keyword>
<keyword evidence="1" id="KW-0812">Transmembrane</keyword>
<dbReference type="GO" id="GO:0022857">
    <property type="term" value="F:transmembrane transporter activity"/>
    <property type="evidence" value="ECO:0007669"/>
    <property type="project" value="InterPro"/>
</dbReference>
<feature type="transmembrane region" description="Helical" evidence="1">
    <location>
        <begin position="252"/>
        <end position="274"/>
    </location>
</feature>
<feature type="transmembrane region" description="Helical" evidence="1">
    <location>
        <begin position="368"/>
        <end position="388"/>
    </location>
</feature>
<evidence type="ECO:0000256" key="1">
    <source>
        <dbReference type="SAM" id="Phobius"/>
    </source>
</evidence>
<feature type="transmembrane region" description="Helical" evidence="1">
    <location>
        <begin position="305"/>
        <end position="328"/>
    </location>
</feature>
<dbReference type="Proteomes" id="UP000233786">
    <property type="component" value="Unassembled WGS sequence"/>
</dbReference>